<evidence type="ECO:0000256" key="2">
    <source>
        <dbReference type="ARBA" id="ARBA00022485"/>
    </source>
</evidence>
<dbReference type="AlphaFoldDB" id="W6M818"/>
<comment type="caution">
    <text evidence="9">The sequence shown here is derived from an EMBL/GenBank/DDBJ whole genome shotgun (WGS) entry which is preliminary data.</text>
</comment>
<dbReference type="Pfam" id="PF12801">
    <property type="entry name" value="Fer4_5"/>
    <property type="match status" value="2"/>
</dbReference>
<feature type="transmembrane region" description="Helical" evidence="7">
    <location>
        <begin position="84"/>
        <end position="106"/>
    </location>
</feature>
<evidence type="ECO:0000256" key="7">
    <source>
        <dbReference type="SAM" id="Phobius"/>
    </source>
</evidence>
<dbReference type="PROSITE" id="PS00198">
    <property type="entry name" value="4FE4S_FER_1"/>
    <property type="match status" value="1"/>
</dbReference>
<feature type="domain" description="4Fe-4S ferredoxin-type" evidence="8">
    <location>
        <begin position="252"/>
        <end position="281"/>
    </location>
</feature>
<evidence type="ECO:0000256" key="3">
    <source>
        <dbReference type="ARBA" id="ARBA00022723"/>
    </source>
</evidence>
<dbReference type="GO" id="GO:0051539">
    <property type="term" value="F:4 iron, 4 sulfur cluster binding"/>
    <property type="evidence" value="ECO:0007669"/>
    <property type="project" value="UniProtKB-KW"/>
</dbReference>
<keyword evidence="2" id="KW-0004">4Fe-4S</keyword>
<evidence type="ECO:0000256" key="1">
    <source>
        <dbReference type="ARBA" id="ARBA00022448"/>
    </source>
</evidence>
<evidence type="ECO:0000259" key="8">
    <source>
        <dbReference type="PROSITE" id="PS51379"/>
    </source>
</evidence>
<dbReference type="EMBL" id="CBTJ020000042">
    <property type="protein sequence ID" value="CDI02789.1"/>
    <property type="molecule type" value="Genomic_DNA"/>
</dbReference>
<dbReference type="PANTHER" id="PTHR30176">
    <property type="entry name" value="FERREDOXIN-TYPE PROTEIN NAPH"/>
    <property type="match status" value="1"/>
</dbReference>
<keyword evidence="7" id="KW-0472">Membrane</keyword>
<dbReference type="RefSeq" id="WP_048673289.1">
    <property type="nucleotide sequence ID" value="NZ_CBTJ020000042.1"/>
</dbReference>
<dbReference type="STRING" id="1400863.BN873_350045"/>
<dbReference type="SUPFAM" id="SSF54862">
    <property type="entry name" value="4Fe-4S ferredoxins"/>
    <property type="match status" value="1"/>
</dbReference>
<proteinExistence type="predicted"/>
<feature type="transmembrane region" description="Helical" evidence="7">
    <location>
        <begin position="21"/>
        <end position="39"/>
    </location>
</feature>
<keyword evidence="4" id="KW-0249">Electron transport</keyword>
<dbReference type="PANTHER" id="PTHR30176:SF3">
    <property type="entry name" value="FERREDOXIN-TYPE PROTEIN NAPH"/>
    <property type="match status" value="1"/>
</dbReference>
<sequence>MPEAAQSAVLSLSRLRLGVQLLMLALTVWGGALVGHYAAEKISNALPSLSCAYDQSNGAYCVLIPLQHQMHHRVGELIQQTGKFTLSLLLPLVFTVAAFYAFYFFIGKAFCGWICPLGTVQEGLYRLGRVLRRPFRHLSERAARRLRPLKWLVLLVLVLGLPLAAGLGVTPHATGDAFCQVCPSRLATTLLTGDTEQAAIRTGGILDFAFGALANTLFGFVLIASLAVRQPFCRICPLLAINATFQRLSPLRLVKQAHDRCEKCGICTKACPMDIPEIWHESGQKAFNEDCTLCGRCAEFCPDDAVIQIKFGPARLFGASRPYYKARIKQESPQGEPKIVRWLPPRTGGHG</sequence>
<reference evidence="9" key="2">
    <citation type="submission" date="2014-03" db="EMBL/GenBank/DDBJ databases">
        <title>Candidatus Competibacter-lineage genomes retrieved from metagenomes reveal functional metabolic diversity.</title>
        <authorList>
            <person name="McIlroy S.J."/>
            <person name="Albertsen M."/>
            <person name="Andresen E.K."/>
            <person name="Saunders A.M."/>
            <person name="Kristiansen R."/>
            <person name="Stokholm-Bjerregaard M."/>
            <person name="Nielsen K.L."/>
            <person name="Nielsen P.H."/>
        </authorList>
    </citation>
    <scope>NUCLEOTIDE SEQUENCE</scope>
    <source>
        <strain evidence="9">Run_A_D11</strain>
    </source>
</reference>
<gene>
    <name evidence="9" type="ORF">BN873_350045</name>
</gene>
<evidence type="ECO:0000313" key="10">
    <source>
        <dbReference type="Proteomes" id="UP000035760"/>
    </source>
</evidence>
<dbReference type="Gene3D" id="3.30.70.20">
    <property type="match status" value="1"/>
</dbReference>
<reference evidence="9" key="1">
    <citation type="submission" date="2013-07" db="EMBL/GenBank/DDBJ databases">
        <authorList>
            <person name="McIlroy S."/>
        </authorList>
    </citation>
    <scope>NUCLEOTIDE SEQUENCE [LARGE SCALE GENOMIC DNA]</scope>
    <source>
        <strain evidence="9">Run_A_D11</strain>
    </source>
</reference>
<keyword evidence="6" id="KW-0411">Iron-sulfur</keyword>
<evidence type="ECO:0000313" key="9">
    <source>
        <dbReference type="EMBL" id="CDI02789.1"/>
    </source>
</evidence>
<dbReference type="InterPro" id="IPR017900">
    <property type="entry name" value="4Fe4S_Fe_S_CS"/>
</dbReference>
<dbReference type="InterPro" id="IPR051684">
    <property type="entry name" value="Electron_Trans/Redox"/>
</dbReference>
<keyword evidence="5" id="KW-0408">Iron</keyword>
<protein>
    <submittedName>
        <fullName evidence="9">4Fe-4S ferredoxin iron-sulfur binding domain protein</fullName>
    </submittedName>
</protein>
<keyword evidence="1" id="KW-0813">Transport</keyword>
<dbReference type="OrthoDB" id="9806398at2"/>
<dbReference type="Pfam" id="PF13237">
    <property type="entry name" value="Fer4_10"/>
    <property type="match status" value="1"/>
</dbReference>
<keyword evidence="7" id="KW-1133">Transmembrane helix</keyword>
<evidence type="ECO:0000256" key="4">
    <source>
        <dbReference type="ARBA" id="ARBA00022982"/>
    </source>
</evidence>
<keyword evidence="10" id="KW-1185">Reference proteome</keyword>
<keyword evidence="3" id="KW-0479">Metal-binding</keyword>
<name>W6M818_9GAMM</name>
<evidence type="ECO:0000256" key="6">
    <source>
        <dbReference type="ARBA" id="ARBA00023014"/>
    </source>
</evidence>
<keyword evidence="7" id="KW-0812">Transmembrane</keyword>
<dbReference type="InterPro" id="IPR017896">
    <property type="entry name" value="4Fe4S_Fe-S-bd"/>
</dbReference>
<feature type="domain" description="4Fe-4S ferredoxin-type" evidence="8">
    <location>
        <begin position="283"/>
        <end position="312"/>
    </location>
</feature>
<feature type="transmembrane region" description="Helical" evidence="7">
    <location>
        <begin position="151"/>
        <end position="169"/>
    </location>
</feature>
<organism evidence="9 10">
    <name type="scientific">Candidatus Competibacter denitrificans Run_A_D11</name>
    <dbReference type="NCBI Taxonomy" id="1400863"/>
    <lineage>
        <taxon>Bacteria</taxon>
        <taxon>Pseudomonadati</taxon>
        <taxon>Pseudomonadota</taxon>
        <taxon>Gammaproteobacteria</taxon>
        <taxon>Candidatus Competibacteraceae</taxon>
        <taxon>Candidatus Competibacter</taxon>
    </lineage>
</organism>
<dbReference type="PROSITE" id="PS51379">
    <property type="entry name" value="4FE4S_FER_2"/>
    <property type="match status" value="2"/>
</dbReference>
<feature type="transmembrane region" description="Helical" evidence="7">
    <location>
        <begin position="208"/>
        <end position="228"/>
    </location>
</feature>
<dbReference type="GO" id="GO:0046872">
    <property type="term" value="F:metal ion binding"/>
    <property type="evidence" value="ECO:0007669"/>
    <property type="project" value="UniProtKB-KW"/>
</dbReference>
<dbReference type="GO" id="GO:0005886">
    <property type="term" value="C:plasma membrane"/>
    <property type="evidence" value="ECO:0007669"/>
    <property type="project" value="TreeGrafter"/>
</dbReference>
<evidence type="ECO:0000256" key="5">
    <source>
        <dbReference type="ARBA" id="ARBA00023004"/>
    </source>
</evidence>
<dbReference type="Proteomes" id="UP000035760">
    <property type="component" value="Unassembled WGS sequence"/>
</dbReference>
<accession>W6M818</accession>